<proteinExistence type="predicted"/>
<dbReference type="EMBL" id="CAKOFQ010006923">
    <property type="protein sequence ID" value="CAH1982542.1"/>
    <property type="molecule type" value="Genomic_DNA"/>
</dbReference>
<protein>
    <submittedName>
        <fullName evidence="1">Uncharacterized protein</fullName>
    </submittedName>
</protein>
<organism evidence="1 2">
    <name type="scientific">Acanthoscelides obtectus</name>
    <name type="common">Bean weevil</name>
    <name type="synonym">Bruchus obtectus</name>
    <dbReference type="NCBI Taxonomy" id="200917"/>
    <lineage>
        <taxon>Eukaryota</taxon>
        <taxon>Metazoa</taxon>
        <taxon>Ecdysozoa</taxon>
        <taxon>Arthropoda</taxon>
        <taxon>Hexapoda</taxon>
        <taxon>Insecta</taxon>
        <taxon>Pterygota</taxon>
        <taxon>Neoptera</taxon>
        <taxon>Endopterygota</taxon>
        <taxon>Coleoptera</taxon>
        <taxon>Polyphaga</taxon>
        <taxon>Cucujiformia</taxon>
        <taxon>Chrysomeloidea</taxon>
        <taxon>Chrysomelidae</taxon>
        <taxon>Bruchinae</taxon>
        <taxon>Bruchini</taxon>
        <taxon>Acanthoscelides</taxon>
    </lineage>
</organism>
<sequence>MLQEWQIKFGLMRGSMVSECGRGMKALSTLEKNVGCKGDRMRGSV</sequence>
<dbReference type="AlphaFoldDB" id="A0A9P0PGG4"/>
<comment type="caution">
    <text evidence="1">The sequence shown here is derived from an EMBL/GenBank/DDBJ whole genome shotgun (WGS) entry which is preliminary data.</text>
</comment>
<reference evidence="1" key="1">
    <citation type="submission" date="2022-03" db="EMBL/GenBank/DDBJ databases">
        <authorList>
            <person name="Sayadi A."/>
        </authorList>
    </citation>
    <scope>NUCLEOTIDE SEQUENCE</scope>
</reference>
<accession>A0A9P0PGG4</accession>
<name>A0A9P0PGG4_ACAOB</name>
<gene>
    <name evidence="1" type="ORF">ACAOBT_LOCUS15073</name>
</gene>
<keyword evidence="2" id="KW-1185">Reference proteome</keyword>
<dbReference type="Proteomes" id="UP001152888">
    <property type="component" value="Unassembled WGS sequence"/>
</dbReference>
<evidence type="ECO:0000313" key="2">
    <source>
        <dbReference type="Proteomes" id="UP001152888"/>
    </source>
</evidence>
<evidence type="ECO:0000313" key="1">
    <source>
        <dbReference type="EMBL" id="CAH1982542.1"/>
    </source>
</evidence>